<accession>A0AAQ3LCV3</accession>
<dbReference type="GO" id="GO:0005829">
    <property type="term" value="C:cytosol"/>
    <property type="evidence" value="ECO:0007669"/>
    <property type="project" value="TreeGrafter"/>
</dbReference>
<organism evidence="6 7">
    <name type="scientific">Rubellicoccus peritrichatus</name>
    <dbReference type="NCBI Taxonomy" id="3080537"/>
    <lineage>
        <taxon>Bacteria</taxon>
        <taxon>Pseudomonadati</taxon>
        <taxon>Verrucomicrobiota</taxon>
        <taxon>Opitutia</taxon>
        <taxon>Puniceicoccales</taxon>
        <taxon>Cerasicoccaceae</taxon>
        <taxon>Rubellicoccus</taxon>
    </lineage>
</organism>
<dbReference type="SUPFAM" id="SSF51735">
    <property type="entry name" value="NAD(P)-binding Rossmann-fold domains"/>
    <property type="match status" value="1"/>
</dbReference>
<feature type="domain" description="D-isomer specific 2-hydroxyacid dehydrogenase NAD-binding" evidence="5">
    <location>
        <begin position="123"/>
        <end position="299"/>
    </location>
</feature>
<evidence type="ECO:0000256" key="2">
    <source>
        <dbReference type="ARBA" id="ARBA00023027"/>
    </source>
</evidence>
<dbReference type="PANTHER" id="PTHR10996:SF178">
    <property type="entry name" value="2-HYDROXYACID DEHYDROGENASE YGL185C-RELATED"/>
    <property type="match status" value="1"/>
</dbReference>
<dbReference type="CDD" id="cd12167">
    <property type="entry name" value="2-Hacid_dh_8"/>
    <property type="match status" value="1"/>
</dbReference>
<reference evidence="6 7" key="1">
    <citation type="submission" date="2023-10" db="EMBL/GenBank/DDBJ databases">
        <title>Rubellicoccus peritrichatus gen. nov., sp. nov., isolated from an algae of coral reef tank.</title>
        <authorList>
            <person name="Luo J."/>
        </authorList>
    </citation>
    <scope>NUCLEOTIDE SEQUENCE [LARGE SCALE GENOMIC DNA]</scope>
    <source>
        <strain evidence="6 7">CR14</strain>
    </source>
</reference>
<dbReference type="Pfam" id="PF02826">
    <property type="entry name" value="2-Hacid_dh_C"/>
    <property type="match status" value="1"/>
</dbReference>
<dbReference type="Proteomes" id="UP001304300">
    <property type="component" value="Chromosome"/>
</dbReference>
<dbReference type="Gene3D" id="3.40.50.720">
    <property type="entry name" value="NAD(P)-binding Rossmann-like Domain"/>
    <property type="match status" value="2"/>
</dbReference>
<dbReference type="Pfam" id="PF00389">
    <property type="entry name" value="2-Hacid_dh"/>
    <property type="match status" value="1"/>
</dbReference>
<sequence>MSPPKAIFLADPVFFINGNPVDYVYGEDQKSRLAHLIDIDEAPLTYNEFKSRIDEFSSVQYIFSCWGMPALSDEDLDALPNLKFVFYASGSVTRFAAPFFNRGIQICSAVEANAKSVAEFCLGQILLSCKRTFTVNRICRQGPWIQKDIPVGKGVYGETVALIGIGAVCRHLIKLLKNFNLRIIAYSDYLDDTSAREMGIDELVDIKRAFAEGYIVSNHLPNKSYLEKIFTEEHFLSMRENSTFINTGRGQQVDESGLISSLKKRPDLTALLDVQDPEPPEQESDLYSLSNVYMTSHIAGCMNDEVQRMADWVIDDFESYLGGKPLKALVNPELSYVRA</sequence>
<evidence type="ECO:0000256" key="1">
    <source>
        <dbReference type="ARBA" id="ARBA00023002"/>
    </source>
</evidence>
<proteinExistence type="inferred from homology"/>
<protein>
    <submittedName>
        <fullName evidence="6">Hydroxyacid dehydrogenase</fullName>
    </submittedName>
</protein>
<dbReference type="InterPro" id="IPR036291">
    <property type="entry name" value="NAD(P)-bd_dom_sf"/>
</dbReference>
<keyword evidence="7" id="KW-1185">Reference proteome</keyword>
<gene>
    <name evidence="6" type="ORF">RZN69_13425</name>
</gene>
<evidence type="ECO:0000259" key="5">
    <source>
        <dbReference type="Pfam" id="PF02826"/>
    </source>
</evidence>
<evidence type="ECO:0000256" key="3">
    <source>
        <dbReference type="RuleBase" id="RU003719"/>
    </source>
</evidence>
<dbReference type="SUPFAM" id="SSF52283">
    <property type="entry name" value="Formate/glycerate dehydrogenase catalytic domain-like"/>
    <property type="match status" value="1"/>
</dbReference>
<dbReference type="InterPro" id="IPR006140">
    <property type="entry name" value="D-isomer_DH_NAD-bd"/>
</dbReference>
<dbReference type="GO" id="GO:0030267">
    <property type="term" value="F:glyoxylate reductase (NADPH) activity"/>
    <property type="evidence" value="ECO:0007669"/>
    <property type="project" value="TreeGrafter"/>
</dbReference>
<dbReference type="RefSeq" id="WP_317831582.1">
    <property type="nucleotide sequence ID" value="NZ_CP136920.1"/>
</dbReference>
<dbReference type="PANTHER" id="PTHR10996">
    <property type="entry name" value="2-HYDROXYACID DEHYDROGENASE-RELATED"/>
    <property type="match status" value="1"/>
</dbReference>
<dbReference type="EMBL" id="CP136920">
    <property type="protein sequence ID" value="WOO39619.1"/>
    <property type="molecule type" value="Genomic_DNA"/>
</dbReference>
<dbReference type="GO" id="GO:0016618">
    <property type="term" value="F:hydroxypyruvate reductase [NAD(P)H] activity"/>
    <property type="evidence" value="ECO:0007669"/>
    <property type="project" value="TreeGrafter"/>
</dbReference>
<comment type="similarity">
    <text evidence="3">Belongs to the D-isomer specific 2-hydroxyacid dehydrogenase family.</text>
</comment>
<name>A0AAQ3LCV3_9BACT</name>
<keyword evidence="1 3" id="KW-0560">Oxidoreductase</keyword>
<dbReference type="InterPro" id="IPR006139">
    <property type="entry name" value="D-isomer_2_OHA_DH_cat_dom"/>
</dbReference>
<evidence type="ECO:0000259" key="4">
    <source>
        <dbReference type="Pfam" id="PF00389"/>
    </source>
</evidence>
<feature type="domain" description="D-isomer specific 2-hydroxyacid dehydrogenase catalytic" evidence="4">
    <location>
        <begin position="65"/>
        <end position="331"/>
    </location>
</feature>
<dbReference type="KEGG" id="puo:RZN69_13425"/>
<dbReference type="AlphaFoldDB" id="A0AAQ3LCV3"/>
<evidence type="ECO:0000313" key="6">
    <source>
        <dbReference type="EMBL" id="WOO39619.1"/>
    </source>
</evidence>
<dbReference type="GO" id="GO:0051287">
    <property type="term" value="F:NAD binding"/>
    <property type="evidence" value="ECO:0007669"/>
    <property type="project" value="InterPro"/>
</dbReference>
<dbReference type="InterPro" id="IPR050223">
    <property type="entry name" value="D-isomer_2-hydroxyacid_DH"/>
</dbReference>
<keyword evidence="2" id="KW-0520">NAD</keyword>
<evidence type="ECO:0000313" key="7">
    <source>
        <dbReference type="Proteomes" id="UP001304300"/>
    </source>
</evidence>